<organism evidence="2 3">
    <name type="scientific">Sandaracinobacteroides saxicola</name>
    <dbReference type="NCBI Taxonomy" id="2759707"/>
    <lineage>
        <taxon>Bacteria</taxon>
        <taxon>Pseudomonadati</taxon>
        <taxon>Pseudomonadota</taxon>
        <taxon>Alphaproteobacteria</taxon>
        <taxon>Sphingomonadales</taxon>
        <taxon>Sphingosinicellaceae</taxon>
        <taxon>Sandaracinobacteroides</taxon>
    </lineage>
</organism>
<dbReference type="EMBL" id="CP059851">
    <property type="protein sequence ID" value="QMW24655.1"/>
    <property type="molecule type" value="Genomic_DNA"/>
</dbReference>
<dbReference type="KEGG" id="sand:H3309_11585"/>
<dbReference type="PROSITE" id="PS00571">
    <property type="entry name" value="AMIDASES"/>
    <property type="match status" value="1"/>
</dbReference>
<sequence length="492" mass="53287">MANVAFAATPAAEITGWDATVLSARIKAKDVSCVEVMDAYLAQIKRFNPRINAIIGMADEGALRAQAAERDRQLAAGQYLGWMHGFPQAIKDTALAKGFVYTSGSPLLKGNIAKYDSVIVERAKAAGAIVIGKTNVPEWALGSNTFNPLWGTTWNPYDLKKTVGGSSGGAGAALAMRMLPVADGSDMGGSIRNPSAYNNVYGLRPGAGTVPLAPSPEVFVQQYAIEGPMGRTVKDVAMLLSVQAGHDPRAPLSVQLDTAQFTGDLQSDVKGKKIAWMGDWNGYFAMEPGVIDLCKSSLKVFESLGCIVEEAVPAFDPAMLWKIWLTQRAWIMGNYLGDYYANPAQRPLLSDNARWEVEQSFKLTANDVFQTSAMRSAWVTDAVRTFFEKYDFAIAPTAQVFPFDATIPWPREVGGRKMETYHQWMGIVLPWTLAGTPVMNLPVGFSAGGVPMGVQLIGKRQAELAVIKMAHAYEAATQWVQKRPPAILGLRG</sequence>
<dbReference type="InterPro" id="IPR000120">
    <property type="entry name" value="Amidase"/>
</dbReference>
<dbReference type="Pfam" id="PF01425">
    <property type="entry name" value="Amidase"/>
    <property type="match status" value="1"/>
</dbReference>
<accession>A0A7G5IMR3</accession>
<feature type="domain" description="Amidase" evidence="1">
    <location>
        <begin position="35"/>
        <end position="464"/>
    </location>
</feature>
<dbReference type="GO" id="GO:0003824">
    <property type="term" value="F:catalytic activity"/>
    <property type="evidence" value="ECO:0007669"/>
    <property type="project" value="InterPro"/>
</dbReference>
<dbReference type="PANTHER" id="PTHR11895">
    <property type="entry name" value="TRANSAMIDASE"/>
    <property type="match status" value="1"/>
</dbReference>
<dbReference type="InterPro" id="IPR020556">
    <property type="entry name" value="Amidase_CS"/>
</dbReference>
<evidence type="ECO:0000259" key="1">
    <source>
        <dbReference type="Pfam" id="PF01425"/>
    </source>
</evidence>
<name>A0A7G5IMR3_9SPHN</name>
<dbReference type="NCBIfam" id="NF005686">
    <property type="entry name" value="PRK07486.1"/>
    <property type="match status" value="1"/>
</dbReference>
<reference evidence="2 3" key="1">
    <citation type="submission" date="2020-07" db="EMBL/GenBank/DDBJ databases">
        <title>Complete genome sequence for Sandaracinobacter sp. M6.</title>
        <authorList>
            <person name="Tang Y."/>
            <person name="Liu Q."/>
            <person name="Guo Z."/>
            <person name="Lei P."/>
            <person name="Huang B."/>
        </authorList>
    </citation>
    <scope>NUCLEOTIDE SEQUENCE [LARGE SCALE GENOMIC DNA]</scope>
    <source>
        <strain evidence="2 3">M6</strain>
    </source>
</reference>
<gene>
    <name evidence="2" type="ORF">H3309_11585</name>
</gene>
<dbReference type="InterPro" id="IPR023631">
    <property type="entry name" value="Amidase_dom"/>
</dbReference>
<dbReference type="AlphaFoldDB" id="A0A7G5IMR3"/>
<dbReference type="Gene3D" id="3.90.1300.10">
    <property type="entry name" value="Amidase signature (AS) domain"/>
    <property type="match status" value="1"/>
</dbReference>
<dbReference type="PANTHER" id="PTHR11895:SF76">
    <property type="entry name" value="INDOLEACETAMIDE HYDROLASE"/>
    <property type="match status" value="1"/>
</dbReference>
<dbReference type="InterPro" id="IPR036928">
    <property type="entry name" value="AS_sf"/>
</dbReference>
<evidence type="ECO:0000313" key="3">
    <source>
        <dbReference type="Proteomes" id="UP000515292"/>
    </source>
</evidence>
<keyword evidence="3" id="KW-1185">Reference proteome</keyword>
<protein>
    <submittedName>
        <fullName evidence="2">Amidase</fullName>
    </submittedName>
</protein>
<proteinExistence type="predicted"/>
<evidence type="ECO:0000313" key="2">
    <source>
        <dbReference type="EMBL" id="QMW24655.1"/>
    </source>
</evidence>
<dbReference type="SUPFAM" id="SSF75304">
    <property type="entry name" value="Amidase signature (AS) enzymes"/>
    <property type="match status" value="1"/>
</dbReference>
<dbReference type="Proteomes" id="UP000515292">
    <property type="component" value="Chromosome"/>
</dbReference>